<feature type="binding site" evidence="7">
    <location>
        <position position="218"/>
    </location>
    <ligand>
        <name>Mg(2+)</name>
        <dbReference type="ChEBI" id="CHEBI:18420"/>
    </ligand>
</feature>
<dbReference type="FunFam" id="3.30.390.10:FF:000009">
    <property type="entry name" value="Hydrophobic dipeptide epimerase"/>
    <property type="match status" value="1"/>
</dbReference>
<dbReference type="Pfam" id="PF02746">
    <property type="entry name" value="MR_MLE_N"/>
    <property type="match status" value="1"/>
</dbReference>
<evidence type="ECO:0000256" key="3">
    <source>
        <dbReference type="ARBA" id="ARBA00022842"/>
    </source>
</evidence>
<dbReference type="SUPFAM" id="SSF51604">
    <property type="entry name" value="Enolase C-terminal domain-like"/>
    <property type="match status" value="1"/>
</dbReference>
<evidence type="ECO:0000256" key="6">
    <source>
        <dbReference type="PIRSR" id="PIRSR634603-2"/>
    </source>
</evidence>
<dbReference type="RefSeq" id="WP_091638897.1">
    <property type="nucleotide sequence ID" value="NZ_FMHW01000002.1"/>
</dbReference>
<dbReference type="STRING" id="145854.GA0074692_0506"/>
<proteinExistence type="inferred from homology"/>
<dbReference type="PANTHER" id="PTHR48073:SF2">
    <property type="entry name" value="O-SUCCINYLBENZOATE SYNTHASE"/>
    <property type="match status" value="1"/>
</dbReference>
<dbReference type="InterPro" id="IPR018110">
    <property type="entry name" value="Mandel_Rmase/mucon_lact_enz_CS"/>
</dbReference>
<dbReference type="OrthoDB" id="5241672at2"/>
<dbReference type="PANTHER" id="PTHR48073">
    <property type="entry name" value="O-SUCCINYLBENZOATE SYNTHASE-RELATED"/>
    <property type="match status" value="1"/>
</dbReference>
<protein>
    <recommendedName>
        <fullName evidence="8">Dipeptide epimerase</fullName>
        <ecNumber evidence="8">5.1.1.-</ecNumber>
    </recommendedName>
</protein>
<dbReference type="InterPro" id="IPR029017">
    <property type="entry name" value="Enolase-like_N"/>
</dbReference>
<feature type="active site" description="Proton acceptor; specific for (R)-substrate epimerization" evidence="5">
    <location>
        <position position="162"/>
    </location>
</feature>
<comment type="cofactor">
    <cofactor evidence="7 8">
        <name>Mg(2+)</name>
        <dbReference type="ChEBI" id="CHEBI:18420"/>
    </cofactor>
    <text evidence="7 8">Binds 1 Mg(2+) ion per subunit.</text>
</comment>
<sequence length="366" mass="38462">MTIAAVRTHRLSAPLHTPFVTALRRTTTVETLVVEIVDDEGRSGFGEAPQVWQVTGASIDGSRACVHEMLGPLVAGRDADDLNARCAEIQRAVAGNEAAKAAVDIALHDLAARRLGVPLVRLLGGTGRRVPTDVTLSAGDAVDLAATARQRRADGFTVLKLKVGTDAAGDLDRVRAVRSAVGPGVRIRLDANQGWTPREAVRVIRGIEDAGLDVELVEQPVPHWDLDGLAWVSDRVDLPILADESVYGPRDLVEVIRRRAADLVNVKLAKAGGLRPARTLLELAAAHGVGTVVGSMMESQIGVGAAASLVAAHGTTAVSDLDAAWWLAWSPVRGGIRYEGPTVVLPDAPGLGIEAVDDVKPQQAGC</sequence>
<feature type="binding site" evidence="7">
    <location>
        <position position="190"/>
    </location>
    <ligand>
        <name>Mg(2+)</name>
        <dbReference type="ChEBI" id="CHEBI:18420"/>
    </ligand>
</feature>
<keyword evidence="3 7" id="KW-0460">Magnesium</keyword>
<feature type="binding site" evidence="6">
    <location>
        <position position="297"/>
    </location>
    <ligand>
        <name>substrate</name>
    </ligand>
</feature>
<dbReference type="InterPro" id="IPR036849">
    <property type="entry name" value="Enolase-like_C_sf"/>
</dbReference>
<dbReference type="Pfam" id="PF13378">
    <property type="entry name" value="MR_MLE_C"/>
    <property type="match status" value="1"/>
</dbReference>
<evidence type="ECO:0000313" key="10">
    <source>
        <dbReference type="EMBL" id="SCL18922.1"/>
    </source>
</evidence>
<dbReference type="AlphaFoldDB" id="A0A1C6RPF6"/>
<keyword evidence="2 7" id="KW-0479">Metal-binding</keyword>
<dbReference type="PROSITE" id="PS00908">
    <property type="entry name" value="MR_MLE_1"/>
    <property type="match status" value="1"/>
</dbReference>
<feature type="binding site" evidence="6">
    <location>
        <position position="320"/>
    </location>
    <ligand>
        <name>substrate</name>
    </ligand>
</feature>
<feature type="binding site" evidence="6">
    <location>
        <position position="295"/>
    </location>
    <ligand>
        <name>substrate</name>
    </ligand>
</feature>
<evidence type="ECO:0000256" key="2">
    <source>
        <dbReference type="ARBA" id="ARBA00022723"/>
    </source>
</evidence>
<evidence type="ECO:0000256" key="8">
    <source>
        <dbReference type="RuleBase" id="RU366006"/>
    </source>
</evidence>
<dbReference type="InterPro" id="IPR029065">
    <property type="entry name" value="Enolase_C-like"/>
</dbReference>
<dbReference type="CDD" id="cd03319">
    <property type="entry name" value="L-Ala-DL-Glu_epimerase"/>
    <property type="match status" value="1"/>
</dbReference>
<keyword evidence="4 8" id="KW-0413">Isomerase</keyword>
<dbReference type="SMART" id="SM00922">
    <property type="entry name" value="MR_MLE"/>
    <property type="match status" value="1"/>
</dbReference>
<feature type="active site" description="Proton acceptor; specific for (S)-substrate epimerization" evidence="5">
    <location>
        <position position="267"/>
    </location>
</feature>
<evidence type="ECO:0000256" key="1">
    <source>
        <dbReference type="ARBA" id="ARBA00008031"/>
    </source>
</evidence>
<feature type="binding site" evidence="6">
    <location>
        <position position="160"/>
    </location>
    <ligand>
        <name>substrate</name>
    </ligand>
</feature>
<dbReference type="EC" id="5.1.1.-" evidence="8"/>
<dbReference type="Gene3D" id="3.30.390.10">
    <property type="entry name" value="Enolase-like, N-terminal domain"/>
    <property type="match status" value="1"/>
</dbReference>
<dbReference type="SFLD" id="SFLDG00180">
    <property type="entry name" value="muconate_cycloisomerase"/>
    <property type="match status" value="1"/>
</dbReference>
<evidence type="ECO:0000256" key="7">
    <source>
        <dbReference type="PIRSR" id="PIRSR634603-3"/>
    </source>
</evidence>
<dbReference type="SUPFAM" id="SSF54826">
    <property type="entry name" value="Enolase N-terminal domain-like"/>
    <property type="match status" value="1"/>
</dbReference>
<dbReference type="GO" id="GO:0000287">
    <property type="term" value="F:magnesium ion binding"/>
    <property type="evidence" value="ECO:0007669"/>
    <property type="project" value="UniProtKB-ARBA"/>
</dbReference>
<dbReference type="GO" id="GO:0009063">
    <property type="term" value="P:amino acid catabolic process"/>
    <property type="evidence" value="ECO:0007669"/>
    <property type="project" value="InterPro"/>
</dbReference>
<dbReference type="InterPro" id="IPR034603">
    <property type="entry name" value="Dipeptide_epimerase"/>
</dbReference>
<feature type="binding site" evidence="7">
    <location>
        <position position="243"/>
    </location>
    <ligand>
        <name>Mg(2+)</name>
        <dbReference type="ChEBI" id="CHEBI:18420"/>
    </ligand>
</feature>
<accession>A0A1C6RPF6</accession>
<dbReference type="InterPro" id="IPR013341">
    <property type="entry name" value="Mandelate_racemase_N_dom"/>
</dbReference>
<dbReference type="InterPro" id="IPR013342">
    <property type="entry name" value="Mandelate_racemase_C"/>
</dbReference>
<dbReference type="GO" id="GO:0006518">
    <property type="term" value="P:peptide metabolic process"/>
    <property type="evidence" value="ECO:0007669"/>
    <property type="project" value="UniProtKB-ARBA"/>
</dbReference>
<comment type="similarity">
    <text evidence="1 8">Belongs to the mandelate racemase/muconate lactonizing enzyme family.</text>
</comment>
<evidence type="ECO:0000256" key="4">
    <source>
        <dbReference type="ARBA" id="ARBA00023235"/>
    </source>
</evidence>
<organism evidence="10 11">
    <name type="scientific">Micromonospora pallida</name>
    <dbReference type="NCBI Taxonomy" id="145854"/>
    <lineage>
        <taxon>Bacteria</taxon>
        <taxon>Bacillati</taxon>
        <taxon>Actinomycetota</taxon>
        <taxon>Actinomycetes</taxon>
        <taxon>Micromonosporales</taxon>
        <taxon>Micromonosporaceae</taxon>
        <taxon>Micromonospora</taxon>
    </lineage>
</organism>
<evidence type="ECO:0000256" key="5">
    <source>
        <dbReference type="PIRSR" id="PIRSR634603-1"/>
    </source>
</evidence>
<dbReference type="EMBL" id="FMHW01000002">
    <property type="protein sequence ID" value="SCL18922.1"/>
    <property type="molecule type" value="Genomic_DNA"/>
</dbReference>
<feature type="binding site" evidence="6">
    <location>
        <position position="24"/>
    </location>
    <ligand>
        <name>substrate</name>
    </ligand>
</feature>
<feature type="binding site" evidence="6">
    <location>
        <position position="322"/>
    </location>
    <ligand>
        <name>substrate</name>
    </ligand>
</feature>
<keyword evidence="11" id="KW-1185">Reference proteome</keyword>
<reference evidence="11" key="1">
    <citation type="submission" date="2016-06" db="EMBL/GenBank/DDBJ databases">
        <authorList>
            <person name="Varghese N."/>
            <person name="Submissions Spin"/>
        </authorList>
    </citation>
    <scope>NUCLEOTIDE SEQUENCE [LARGE SCALE GENOMIC DNA]</scope>
    <source>
        <strain evidence="11">DSM 43817</strain>
    </source>
</reference>
<gene>
    <name evidence="10" type="ORF">GA0074692_0506</name>
</gene>
<dbReference type="GO" id="GO:0016855">
    <property type="term" value="F:racemase and epimerase activity, acting on amino acids and derivatives"/>
    <property type="evidence" value="ECO:0007669"/>
    <property type="project" value="UniProtKB-UniRule"/>
</dbReference>
<dbReference type="Gene3D" id="3.20.20.120">
    <property type="entry name" value="Enolase-like C-terminal domain"/>
    <property type="match status" value="1"/>
</dbReference>
<dbReference type="SFLD" id="SFLDS00001">
    <property type="entry name" value="Enolase"/>
    <property type="match status" value="1"/>
</dbReference>
<feature type="binding site" evidence="6">
    <location>
        <position position="135"/>
    </location>
    <ligand>
        <name>substrate</name>
    </ligand>
</feature>
<dbReference type="SFLD" id="SFLDF00009">
    <property type="entry name" value="o-succinylbenzoate_synthase"/>
    <property type="match status" value="1"/>
</dbReference>
<dbReference type="Proteomes" id="UP000198959">
    <property type="component" value="Unassembled WGS sequence"/>
</dbReference>
<name>A0A1C6RPF6_9ACTN</name>
<evidence type="ECO:0000313" key="11">
    <source>
        <dbReference type="Proteomes" id="UP000198959"/>
    </source>
</evidence>
<evidence type="ECO:0000259" key="9">
    <source>
        <dbReference type="SMART" id="SM00922"/>
    </source>
</evidence>
<feature type="domain" description="Mandelate racemase/muconate lactonizing enzyme C-terminal" evidence="9">
    <location>
        <begin position="141"/>
        <end position="239"/>
    </location>
</feature>